<name>A0AA38XEH0_9EURO</name>
<dbReference type="Proteomes" id="UP001172673">
    <property type="component" value="Unassembled WGS sequence"/>
</dbReference>
<feature type="compositionally biased region" description="Polar residues" evidence="2">
    <location>
        <begin position="519"/>
        <end position="528"/>
    </location>
</feature>
<accession>A0AA38XEH0</accession>
<dbReference type="Pfam" id="PF08238">
    <property type="entry name" value="Sel1"/>
    <property type="match status" value="7"/>
</dbReference>
<dbReference type="SUPFAM" id="SSF81901">
    <property type="entry name" value="HCP-like"/>
    <property type="match status" value="1"/>
</dbReference>
<feature type="compositionally biased region" description="Polar residues" evidence="2">
    <location>
        <begin position="1"/>
        <end position="16"/>
    </location>
</feature>
<feature type="compositionally biased region" description="Polar residues" evidence="2">
    <location>
        <begin position="535"/>
        <end position="562"/>
    </location>
</feature>
<evidence type="ECO:0000256" key="1">
    <source>
        <dbReference type="ARBA" id="ARBA00022737"/>
    </source>
</evidence>
<feature type="compositionally biased region" description="Polar residues" evidence="2">
    <location>
        <begin position="723"/>
        <end position="736"/>
    </location>
</feature>
<keyword evidence="1" id="KW-0677">Repeat</keyword>
<feature type="compositionally biased region" description="Polar residues" evidence="2">
    <location>
        <begin position="221"/>
        <end position="236"/>
    </location>
</feature>
<protein>
    <recommendedName>
        <fullName evidence="5">Chitin synthase activator</fullName>
    </recommendedName>
</protein>
<feature type="region of interest" description="Disordered" evidence="2">
    <location>
        <begin position="454"/>
        <end position="820"/>
    </location>
</feature>
<feature type="region of interest" description="Disordered" evidence="2">
    <location>
        <begin position="1177"/>
        <end position="1206"/>
    </location>
</feature>
<dbReference type="PANTHER" id="PTHR46430">
    <property type="entry name" value="PROTEIN SKT5-RELATED"/>
    <property type="match status" value="1"/>
</dbReference>
<feature type="compositionally biased region" description="Polar residues" evidence="2">
    <location>
        <begin position="642"/>
        <end position="673"/>
    </location>
</feature>
<feature type="region of interest" description="Disordered" evidence="2">
    <location>
        <begin position="1"/>
        <end position="434"/>
    </location>
</feature>
<gene>
    <name evidence="3" type="ORF">H2200_003588</name>
</gene>
<feature type="compositionally biased region" description="Basic and acidic residues" evidence="2">
    <location>
        <begin position="134"/>
        <end position="147"/>
    </location>
</feature>
<feature type="compositionally biased region" description="Polar residues" evidence="2">
    <location>
        <begin position="468"/>
        <end position="485"/>
    </location>
</feature>
<dbReference type="Gene3D" id="1.25.40.10">
    <property type="entry name" value="Tetratricopeptide repeat domain"/>
    <property type="match status" value="2"/>
</dbReference>
<evidence type="ECO:0000313" key="4">
    <source>
        <dbReference type="Proteomes" id="UP001172673"/>
    </source>
</evidence>
<feature type="compositionally biased region" description="Basic and acidic residues" evidence="2">
    <location>
        <begin position="243"/>
        <end position="253"/>
    </location>
</feature>
<sequence length="1206" mass="133754">MAGNQYGQQWPQNGAQQYPYDKRNDQRQWQENGRGQGPYNQDYQRYNEQPQSRNDYGPGPASAPPTSYGNAPFHGQGQDQYAQQAGYGEQHYEQPNSSSRPPRREHYDQGPPPQNRQYQYDERYRSNGQSRPPAPEHSHSDPRRPPRDQWSQPSTPQKRSKPRQRILTEPSSPKNLAWDNPFPTFGGPPKNKPVEKEHRHERHASLDHAMATVNLGERRNSSGSVPRPQTSSNNRRAASRPGTSHDRRPEMDRPPPPPQGYPTPVGRDSPDMARHGPPPQGFAAPVGRGSPEMNYRQSPAPRAQGGLDSPRMRPSGPNASRGPPPAGPLPHAGMNPDRPRPGPAPEAPAYDGRDAYNSQPTQANYPPGPQPHAGMVPDRPRPGPAPEAPAYDGRDAYNSKPTQANYPPPNRPRNNQAFDEGYGSDYIPQSRAHVSPLDRVQGRDQYFPAAQQDYRSNAPRGHTAVNPKMQNQREAVNPKMQSQREAVNPKMRNQRESNGMPDFDAIPTQMNEKSEDNLIANQQPSFDQNVYRKPTYQSSGGLPGQIDTNPIQQSPPNQTTSPLADFSFDLPGATQFRDENPAQRGPYRGGYNDNLNSRVAPNGYGDGLPQEMPASQPPPRTASRNGIKPSFENDSSRPPVPNNGQPYRSFSQDQYPVRPHTSNGQRPPQQSYEMMNPYEQDITTRAPSAPAAPVPFDQGYGPPSENQYQQLYGQGPPPRKASQDNYNRSQHFQQPYGQGPPMRQVSQDMPNQGFPRPSTANSANSAHPVPIRHYGPTPNAQTNPDALPAHPAPTRGGLTNSNAYQPGHPAPAQTPQKRDLSIPAPPPAPVTLEELNTLRQAYASKPNDHALGLKFAKKIVEAVKVLADMNGTADAKTTQKNRERLTFDAHKVLKKLVAANYPEAMFYLADCHGSGMLGLAVDPKEAFTLYQSAAKLNHPQSAYRVAVCCELGSEEGGGTRRDPLKAMQWYKRAATLGDTPAMYKMGMILLKGLLSQQKNPREAVSWLKRAAERADKDNPHALHELGLLYESPTPPDNILRDERYAVQLFQQSAELGYKYSQFRLGSAYEYGLLGCPIDARQSIAWYTRAAAQGEHQSELALSGWYLTGSEPLLTQSDTEAFLWARKAASSGLAKAEYAMGYFNEVGIGTAVDVEEAKRWYYRAASQNFGKARERLEELKRGGPKQQKTRMSRSNVNKQSEGECVVM</sequence>
<feature type="compositionally biased region" description="Basic and acidic residues" evidence="2">
    <location>
        <begin position="192"/>
        <end position="206"/>
    </location>
</feature>
<evidence type="ECO:0000313" key="3">
    <source>
        <dbReference type="EMBL" id="KAJ9611993.1"/>
    </source>
</evidence>
<organism evidence="3 4">
    <name type="scientific">Cladophialophora chaetospira</name>
    <dbReference type="NCBI Taxonomy" id="386627"/>
    <lineage>
        <taxon>Eukaryota</taxon>
        <taxon>Fungi</taxon>
        <taxon>Dikarya</taxon>
        <taxon>Ascomycota</taxon>
        <taxon>Pezizomycotina</taxon>
        <taxon>Eurotiomycetes</taxon>
        <taxon>Chaetothyriomycetidae</taxon>
        <taxon>Chaetothyriales</taxon>
        <taxon>Herpotrichiellaceae</taxon>
        <taxon>Cladophialophora</taxon>
    </lineage>
</organism>
<dbReference type="EMBL" id="JAPDRK010000005">
    <property type="protein sequence ID" value="KAJ9611993.1"/>
    <property type="molecule type" value="Genomic_DNA"/>
</dbReference>
<dbReference type="SMART" id="SM00671">
    <property type="entry name" value="SEL1"/>
    <property type="match status" value="7"/>
</dbReference>
<dbReference type="PANTHER" id="PTHR46430:SF3">
    <property type="entry name" value="ACTIVATOR OF C KINASE PROTEIN 1"/>
    <property type="match status" value="1"/>
</dbReference>
<dbReference type="InterPro" id="IPR011990">
    <property type="entry name" value="TPR-like_helical_dom_sf"/>
</dbReference>
<evidence type="ECO:0000256" key="2">
    <source>
        <dbReference type="SAM" id="MobiDB-lite"/>
    </source>
</evidence>
<evidence type="ECO:0008006" key="5">
    <source>
        <dbReference type="Google" id="ProtNLM"/>
    </source>
</evidence>
<dbReference type="InterPro" id="IPR051726">
    <property type="entry name" value="Chitin_Synth_Reg"/>
</dbReference>
<dbReference type="InterPro" id="IPR006597">
    <property type="entry name" value="Sel1-like"/>
</dbReference>
<feature type="compositionally biased region" description="Polar residues" evidence="2">
    <location>
        <begin position="29"/>
        <end position="54"/>
    </location>
</feature>
<keyword evidence="4" id="KW-1185">Reference proteome</keyword>
<comment type="caution">
    <text evidence="3">The sequence shown here is derived from an EMBL/GenBank/DDBJ whole genome shotgun (WGS) entry which is preliminary data.</text>
</comment>
<reference evidence="3" key="1">
    <citation type="submission" date="2022-10" db="EMBL/GenBank/DDBJ databases">
        <title>Culturing micro-colonial fungi from biological soil crusts in the Mojave desert and describing Neophaeococcomyces mojavensis, and introducing the new genera and species Taxawa tesnikishii.</title>
        <authorList>
            <person name="Kurbessoian T."/>
            <person name="Stajich J.E."/>
        </authorList>
    </citation>
    <scope>NUCLEOTIDE SEQUENCE</scope>
    <source>
        <strain evidence="3">TK_41</strain>
    </source>
</reference>
<dbReference type="AlphaFoldDB" id="A0AA38XEH0"/>
<proteinExistence type="predicted"/>
<feature type="compositionally biased region" description="Low complexity" evidence="2">
    <location>
        <begin position="75"/>
        <end position="89"/>
    </location>
</feature>